<gene>
    <name evidence="1" type="ORF">GGR23_002070</name>
</gene>
<dbReference type="InterPro" id="IPR008320">
    <property type="entry name" value="UCP032025"/>
</dbReference>
<evidence type="ECO:0000313" key="1">
    <source>
        <dbReference type="EMBL" id="MBB4064883.1"/>
    </source>
</evidence>
<dbReference type="AlphaFoldDB" id="A0A7W6NKH4"/>
<protein>
    <recommendedName>
        <fullName evidence="3">DUF1489 family protein</fullName>
    </recommendedName>
</protein>
<dbReference type="PIRSF" id="PIRSF032025">
    <property type="entry name" value="UCP032025"/>
    <property type="match status" value="1"/>
</dbReference>
<organism evidence="1 2">
    <name type="scientific">Gellertiella hungarica</name>
    <dbReference type="NCBI Taxonomy" id="1572859"/>
    <lineage>
        <taxon>Bacteria</taxon>
        <taxon>Pseudomonadati</taxon>
        <taxon>Pseudomonadota</taxon>
        <taxon>Alphaproteobacteria</taxon>
        <taxon>Hyphomicrobiales</taxon>
        <taxon>Rhizobiaceae</taxon>
        <taxon>Gellertiella</taxon>
    </lineage>
</organism>
<name>A0A7W6NKH4_9HYPH</name>
<dbReference type="Proteomes" id="UP000528286">
    <property type="component" value="Unassembled WGS sequence"/>
</dbReference>
<sequence>MALHLLKLCVGADSIEDLREWVSRRSLIAMAAGLEPHSIHTTRMVPKRIEELLDGGSLYWVIRGQVQARQTLIDIRTFTGEDGITRCDLVLGPEVIETSLQPRRPFQGWRYLKPEDAPRDLSTLGAGVTEMPDDLKRELMELGLL</sequence>
<evidence type="ECO:0000313" key="2">
    <source>
        <dbReference type="Proteomes" id="UP000528286"/>
    </source>
</evidence>
<keyword evidence="2" id="KW-1185">Reference proteome</keyword>
<dbReference type="Pfam" id="PF07370">
    <property type="entry name" value="DUF1489"/>
    <property type="match status" value="1"/>
</dbReference>
<comment type="caution">
    <text evidence="1">The sequence shown here is derived from an EMBL/GenBank/DDBJ whole genome shotgun (WGS) entry which is preliminary data.</text>
</comment>
<reference evidence="1 2" key="1">
    <citation type="submission" date="2020-08" db="EMBL/GenBank/DDBJ databases">
        <title>Genomic Encyclopedia of Type Strains, Phase IV (KMG-IV): sequencing the most valuable type-strain genomes for metagenomic binning, comparative biology and taxonomic classification.</title>
        <authorList>
            <person name="Goeker M."/>
        </authorList>
    </citation>
    <scope>NUCLEOTIDE SEQUENCE [LARGE SCALE GENOMIC DNA]</scope>
    <source>
        <strain evidence="1 2">DSM 29853</strain>
    </source>
</reference>
<evidence type="ECO:0008006" key="3">
    <source>
        <dbReference type="Google" id="ProtNLM"/>
    </source>
</evidence>
<dbReference type="RefSeq" id="WP_183366180.1">
    <property type="nucleotide sequence ID" value="NZ_JACIEZ010000003.1"/>
</dbReference>
<proteinExistence type="predicted"/>
<dbReference type="EMBL" id="JACIEZ010000003">
    <property type="protein sequence ID" value="MBB4064883.1"/>
    <property type="molecule type" value="Genomic_DNA"/>
</dbReference>
<accession>A0A7W6NKH4</accession>